<dbReference type="InterPro" id="IPR012338">
    <property type="entry name" value="Beta-lactam/transpept-like"/>
</dbReference>
<dbReference type="SUPFAM" id="SSF56601">
    <property type="entry name" value="beta-lactamase/transpeptidase-like"/>
    <property type="match status" value="1"/>
</dbReference>
<organism evidence="8 9">
    <name type="scientific">Olivibacter domesticus</name>
    <name type="common">Pseudosphingobacterium domesticum</name>
    <dbReference type="NCBI Taxonomy" id="407022"/>
    <lineage>
        <taxon>Bacteria</taxon>
        <taxon>Pseudomonadati</taxon>
        <taxon>Bacteroidota</taxon>
        <taxon>Sphingobacteriia</taxon>
        <taxon>Sphingobacteriales</taxon>
        <taxon>Sphingobacteriaceae</taxon>
        <taxon>Olivibacter</taxon>
    </lineage>
</organism>
<keyword evidence="3 5" id="KW-0378">Hydrolase</keyword>
<evidence type="ECO:0000256" key="4">
    <source>
        <dbReference type="ARBA" id="ARBA00023251"/>
    </source>
</evidence>
<feature type="signal peptide" evidence="6">
    <location>
        <begin position="1"/>
        <end position="19"/>
    </location>
</feature>
<evidence type="ECO:0000256" key="2">
    <source>
        <dbReference type="ARBA" id="ARBA00007840"/>
    </source>
</evidence>
<evidence type="ECO:0000256" key="5">
    <source>
        <dbReference type="RuleBase" id="RU361140"/>
    </source>
</evidence>
<evidence type="ECO:0000259" key="7">
    <source>
        <dbReference type="Pfam" id="PF00144"/>
    </source>
</evidence>
<dbReference type="InterPro" id="IPR001466">
    <property type="entry name" value="Beta-lactam-related"/>
</dbReference>
<reference evidence="9" key="1">
    <citation type="submission" date="2016-10" db="EMBL/GenBank/DDBJ databases">
        <authorList>
            <person name="Varghese N."/>
            <person name="Submissions S."/>
        </authorList>
    </citation>
    <scope>NUCLEOTIDE SEQUENCE [LARGE SCALE GENOMIC DNA]</scope>
    <source>
        <strain evidence="9">DSM 18733</strain>
    </source>
</reference>
<keyword evidence="6" id="KW-0732">Signal</keyword>
<evidence type="ECO:0000313" key="9">
    <source>
        <dbReference type="Proteomes" id="UP000199421"/>
    </source>
</evidence>
<accession>A0A1H7YMH4</accession>
<sequence>MTKYITLAFALFIYFNSFAQTKNTEFALTKFKTYFNKHQSDSIYLQWNEQARAAVSKKQLDTLLEKQLYPLGKIQQFEFLKQDENLSHYKISFEEMPLKLILSTDSNQHIETLYFQPYKQDSLKTNSVKKDNGDTLQMEKGTTNLNSIEHTIDDLVDSLALQYTLRPNTSGLAVGVFNQGKTSYYYYGETTKGNKELPGQETLFEIGSISKTFTATLLAHMSLQDSVKLDDPIIKYLPDSIAQNINLKGITFRNLATHTSGLPRLPSNLTPADSLDPYKNYDRNALFSYLKKYEQHHKPDSIYEYSNLGYGLLGELLADKMKTSYNELIKDVISRPLNLPSLSEFPDGENLKSFVPTYNKNGELTPHWHFLALSAAGSLKITAPDLLKYAEANINAPNTTLGKAITLTHKPSWLLSEIEDLGLAWHITIDDFQELFWHNGGTFGSSSFIAFVPEKKVAVVILSNAAQSVDDLGLAIIKKLMGN</sequence>
<dbReference type="RefSeq" id="WP_093332023.1">
    <property type="nucleotide sequence ID" value="NZ_FOAF01000013.1"/>
</dbReference>
<keyword evidence="9" id="KW-1185">Reference proteome</keyword>
<evidence type="ECO:0000256" key="1">
    <source>
        <dbReference type="ARBA" id="ARBA00001526"/>
    </source>
</evidence>
<evidence type="ECO:0000256" key="3">
    <source>
        <dbReference type="ARBA" id="ARBA00022801"/>
    </source>
</evidence>
<dbReference type="AlphaFoldDB" id="A0A1H7YMH4"/>
<dbReference type="InterPro" id="IPR001586">
    <property type="entry name" value="Beta-lactam_class-C_AS"/>
</dbReference>
<dbReference type="OrthoDB" id="9793489at2"/>
<protein>
    <recommendedName>
        <fullName evidence="5">Beta-lactamase</fullName>
        <ecNumber evidence="5">3.5.2.6</ecNumber>
    </recommendedName>
</protein>
<comment type="catalytic activity">
    <reaction evidence="1 5">
        <text>a beta-lactam + H2O = a substituted beta-amino acid</text>
        <dbReference type="Rhea" id="RHEA:20401"/>
        <dbReference type="ChEBI" id="CHEBI:15377"/>
        <dbReference type="ChEBI" id="CHEBI:35627"/>
        <dbReference type="ChEBI" id="CHEBI:140347"/>
        <dbReference type="EC" id="3.5.2.6"/>
    </reaction>
</comment>
<dbReference type="InterPro" id="IPR050491">
    <property type="entry name" value="AmpC-like"/>
</dbReference>
<dbReference type="Gene3D" id="3.40.710.10">
    <property type="entry name" value="DD-peptidase/beta-lactamase superfamily"/>
    <property type="match status" value="1"/>
</dbReference>
<dbReference type="Pfam" id="PF00144">
    <property type="entry name" value="Beta-lactamase"/>
    <property type="match status" value="1"/>
</dbReference>
<dbReference type="GO" id="GO:0017001">
    <property type="term" value="P:antibiotic catabolic process"/>
    <property type="evidence" value="ECO:0007669"/>
    <property type="project" value="InterPro"/>
</dbReference>
<name>A0A1H7YMH4_OLID1</name>
<feature type="domain" description="Beta-lactamase-related" evidence="7">
    <location>
        <begin position="167"/>
        <end position="470"/>
    </location>
</feature>
<dbReference type="EC" id="3.5.2.6" evidence="5"/>
<evidence type="ECO:0000256" key="6">
    <source>
        <dbReference type="SAM" id="SignalP"/>
    </source>
</evidence>
<evidence type="ECO:0000313" key="8">
    <source>
        <dbReference type="EMBL" id="SEM46369.1"/>
    </source>
</evidence>
<keyword evidence="4 5" id="KW-0046">Antibiotic resistance</keyword>
<proteinExistence type="inferred from homology"/>
<dbReference type="STRING" id="407022.SAMN05661044_05262"/>
<comment type="similarity">
    <text evidence="2 5">Belongs to the class-C beta-lactamase family.</text>
</comment>
<gene>
    <name evidence="8" type="ORF">SAMN05661044_05262</name>
</gene>
<dbReference type="Proteomes" id="UP000199421">
    <property type="component" value="Unassembled WGS sequence"/>
</dbReference>
<dbReference type="PROSITE" id="PS00336">
    <property type="entry name" value="BETA_LACTAMASE_C"/>
    <property type="match status" value="1"/>
</dbReference>
<dbReference type="PANTHER" id="PTHR46825:SF8">
    <property type="entry name" value="BETA-LACTAMASE-RELATED"/>
    <property type="match status" value="1"/>
</dbReference>
<feature type="chain" id="PRO_5011531131" description="Beta-lactamase" evidence="6">
    <location>
        <begin position="20"/>
        <end position="483"/>
    </location>
</feature>
<dbReference type="GO" id="GO:0008800">
    <property type="term" value="F:beta-lactamase activity"/>
    <property type="evidence" value="ECO:0007669"/>
    <property type="project" value="UniProtKB-UniRule"/>
</dbReference>
<dbReference type="GO" id="GO:0030288">
    <property type="term" value="C:outer membrane-bounded periplasmic space"/>
    <property type="evidence" value="ECO:0007669"/>
    <property type="project" value="InterPro"/>
</dbReference>
<dbReference type="PANTHER" id="PTHR46825">
    <property type="entry name" value="D-ALANYL-D-ALANINE-CARBOXYPEPTIDASE/ENDOPEPTIDASE AMPH"/>
    <property type="match status" value="1"/>
</dbReference>
<dbReference type="EMBL" id="FOAF01000013">
    <property type="protein sequence ID" value="SEM46369.1"/>
    <property type="molecule type" value="Genomic_DNA"/>
</dbReference>
<dbReference type="GO" id="GO:0046677">
    <property type="term" value="P:response to antibiotic"/>
    <property type="evidence" value="ECO:0007669"/>
    <property type="project" value="UniProtKB-UniRule"/>
</dbReference>